<feature type="domain" description="DUF7467" evidence="1">
    <location>
        <begin position="578"/>
        <end position="655"/>
    </location>
</feature>
<evidence type="ECO:0000259" key="1">
    <source>
        <dbReference type="Pfam" id="PF24269"/>
    </source>
</evidence>
<name>A0A1M6MGD7_9FLAO</name>
<dbReference type="AlphaFoldDB" id="A0A1M6MGD7"/>
<organism evidence="2 3">
    <name type="scientific">Arenibacter nanhaiticus</name>
    <dbReference type="NCBI Taxonomy" id="558155"/>
    <lineage>
        <taxon>Bacteria</taxon>
        <taxon>Pseudomonadati</taxon>
        <taxon>Bacteroidota</taxon>
        <taxon>Flavobacteriia</taxon>
        <taxon>Flavobacteriales</taxon>
        <taxon>Flavobacteriaceae</taxon>
        <taxon>Arenibacter</taxon>
    </lineage>
</organism>
<dbReference type="PROSITE" id="PS51257">
    <property type="entry name" value="PROKAR_LIPOPROTEIN"/>
    <property type="match status" value="1"/>
</dbReference>
<feature type="domain" description="DUF7467" evidence="1">
    <location>
        <begin position="448"/>
        <end position="540"/>
    </location>
</feature>
<keyword evidence="3" id="KW-1185">Reference proteome</keyword>
<dbReference type="InterPro" id="IPR055890">
    <property type="entry name" value="DUF7467"/>
</dbReference>
<dbReference type="STRING" id="558155.SAMN04487911_14117"/>
<sequence>MKKITTLLMVVSFVFLSCETEPLKSDGVDGVNAMSKSLSSDNCTVNLSPNLPAKVTACADAKPGSDSYLDLSIADGSLEGDYAAWCIDVSRSLEAGECFEANVFSSYEVVPDGVVDKPENLDLINWILNQNFVGELSANGVDAYTIGDVQWAMWELIDDANCVSCTYLNPYDTVRANEIVALAIANGEGYKPAEGGVLAVVLQPTDGKQVVIIPYIVECEPEIPCDPCDGKVTELTLKNNGDDALIKVVQKKDDIAVFEDNVVSGATFSFSGTDKNGTLGTEIIIYVNGVEHTRIHTSCSKPIGPGLISGDFEVIRGASLKGGELCPVDTPPGGEDCDECDGKVTNLTLQNNGGEALIKVVQKKDDIAVFEDNVASGAAFSFSGTDKNGTLGTEIIIYVNGVEHTKIHTSCSKPIGPGLISGDFEVIRGASLKGGELCPVDTPPGGEDCDECDGKVTNLTLQNNGSEALIKVVQKKDDIAVFEDNVASGATFSFSGTDKNGTLGTEIIIYVNGVEHGRIHTSCSKPIGPGLEMGNFEVVGGASLKGGELCPVDVPSTPTSGGDCGECEGKAINLIIQNNGGDALIKVVQKKDDIAVFEDNVASGATFSFSGTDKNGTLGTEIIIYVNGAEHTRIHTSCSQPLGPGLVSGDFEVLGGASLKGGKFCPL</sequence>
<gene>
    <name evidence="2" type="ORF">SAMN04487911_14117</name>
</gene>
<feature type="domain" description="DUF7467" evidence="1">
    <location>
        <begin position="231"/>
        <end position="314"/>
    </location>
</feature>
<accession>A0A1M6MGD7</accession>
<reference evidence="2 3" key="1">
    <citation type="submission" date="2016-11" db="EMBL/GenBank/DDBJ databases">
        <authorList>
            <person name="Jaros S."/>
            <person name="Januszkiewicz K."/>
            <person name="Wedrychowicz H."/>
        </authorList>
    </citation>
    <scope>NUCLEOTIDE SEQUENCE [LARGE SCALE GENOMIC DNA]</scope>
    <source>
        <strain evidence="2 3">CGMCC 1.8863</strain>
    </source>
</reference>
<protein>
    <recommendedName>
        <fullName evidence="1">DUF7467 domain-containing protein</fullName>
    </recommendedName>
</protein>
<feature type="domain" description="DUF7467" evidence="1">
    <location>
        <begin position="336"/>
        <end position="426"/>
    </location>
</feature>
<evidence type="ECO:0000313" key="2">
    <source>
        <dbReference type="EMBL" id="SHJ82531.1"/>
    </source>
</evidence>
<dbReference type="OrthoDB" id="599464at2"/>
<dbReference type="Pfam" id="PF24269">
    <property type="entry name" value="DUF7467"/>
    <property type="match status" value="4"/>
</dbReference>
<proteinExistence type="predicted"/>
<evidence type="ECO:0000313" key="3">
    <source>
        <dbReference type="Proteomes" id="UP000184231"/>
    </source>
</evidence>
<dbReference type="RefSeq" id="WP_072765869.1">
    <property type="nucleotide sequence ID" value="NZ_FQYX01000041.1"/>
</dbReference>
<dbReference type="EMBL" id="FQYX01000041">
    <property type="protein sequence ID" value="SHJ82531.1"/>
    <property type="molecule type" value="Genomic_DNA"/>
</dbReference>
<dbReference type="Proteomes" id="UP000184231">
    <property type="component" value="Unassembled WGS sequence"/>
</dbReference>